<evidence type="ECO:0000259" key="3">
    <source>
        <dbReference type="PROSITE" id="PS50157"/>
    </source>
</evidence>
<dbReference type="EMBL" id="UYSU01034088">
    <property type="protein sequence ID" value="VDL93710.1"/>
    <property type="molecule type" value="Genomic_DNA"/>
</dbReference>
<dbReference type="PROSITE" id="PS50157">
    <property type="entry name" value="ZINC_FINGER_C2H2_2"/>
    <property type="match status" value="1"/>
</dbReference>
<dbReference type="OrthoDB" id="410404at2759"/>
<dbReference type="AlphaFoldDB" id="A0A183SSX7"/>
<keyword evidence="1" id="KW-0863">Zinc-finger</keyword>
<feature type="compositionally biased region" description="Polar residues" evidence="2">
    <location>
        <begin position="87"/>
        <end position="100"/>
    </location>
</feature>
<organism evidence="6">
    <name type="scientific">Schistocephalus solidus</name>
    <name type="common">Tapeworm</name>
    <dbReference type="NCBI Taxonomy" id="70667"/>
    <lineage>
        <taxon>Eukaryota</taxon>
        <taxon>Metazoa</taxon>
        <taxon>Spiralia</taxon>
        <taxon>Lophotrochozoa</taxon>
        <taxon>Platyhelminthes</taxon>
        <taxon>Cestoda</taxon>
        <taxon>Eucestoda</taxon>
        <taxon>Diphyllobothriidea</taxon>
        <taxon>Diphyllobothriidae</taxon>
        <taxon>Schistocephalus</taxon>
    </lineage>
</organism>
<accession>A0A183SSX7</accession>
<dbReference type="InterPro" id="IPR013087">
    <property type="entry name" value="Znf_C2H2_type"/>
</dbReference>
<reference evidence="6" key="1">
    <citation type="submission" date="2016-06" db="UniProtKB">
        <authorList>
            <consortium name="WormBaseParasite"/>
        </authorList>
    </citation>
    <scope>IDENTIFICATION</scope>
</reference>
<dbReference type="WBParaSite" id="SSLN_0000758801-mRNA-1">
    <property type="protein sequence ID" value="SSLN_0000758801-mRNA-1"/>
    <property type="gene ID" value="SSLN_0000758801"/>
</dbReference>
<proteinExistence type="predicted"/>
<evidence type="ECO:0000313" key="5">
    <source>
        <dbReference type="Proteomes" id="UP000275846"/>
    </source>
</evidence>
<feature type="compositionally biased region" description="Low complexity" evidence="2">
    <location>
        <begin position="128"/>
        <end position="148"/>
    </location>
</feature>
<dbReference type="Proteomes" id="UP000275846">
    <property type="component" value="Unassembled WGS sequence"/>
</dbReference>
<evidence type="ECO:0000256" key="1">
    <source>
        <dbReference type="PROSITE-ProRule" id="PRU00042"/>
    </source>
</evidence>
<sequence length="213" mass="23561">MERPPCEDGRRTITQTTLLWRCRHGFSSTRWSNTTLKGQSEHFPKQLQINPATWEDLAWKRPAWRRTVTAIYEANRLATTKKKRAAQKSSAPRTNTANAQALPTCPRCQRTFRARIGLVGHLRTQCTNNPTIPNSTSNSANPPSDSPTLTLGINPITPTIKETTSQYSSSVTSSSTTTTATAATTTISDGDNLRNCPQYDRTFTSRIGVVGHL</sequence>
<gene>
    <name evidence="4" type="ORF">SSLN_LOCUS7325</name>
</gene>
<feature type="region of interest" description="Disordered" evidence="2">
    <location>
        <begin position="81"/>
        <end position="100"/>
    </location>
</feature>
<protein>
    <submittedName>
        <fullName evidence="6">C2H2-type domain-containing protein</fullName>
    </submittedName>
</protein>
<keyword evidence="1" id="KW-0862">Zinc</keyword>
<feature type="region of interest" description="Disordered" evidence="2">
    <location>
        <begin position="128"/>
        <end position="180"/>
    </location>
</feature>
<evidence type="ECO:0000313" key="4">
    <source>
        <dbReference type="EMBL" id="VDL93710.1"/>
    </source>
</evidence>
<name>A0A183SSX7_SCHSO</name>
<dbReference type="GO" id="GO:0008270">
    <property type="term" value="F:zinc ion binding"/>
    <property type="evidence" value="ECO:0007669"/>
    <property type="project" value="UniProtKB-KW"/>
</dbReference>
<feature type="domain" description="C2H2-type" evidence="3">
    <location>
        <begin position="103"/>
        <end position="130"/>
    </location>
</feature>
<evidence type="ECO:0000256" key="2">
    <source>
        <dbReference type="SAM" id="MobiDB-lite"/>
    </source>
</evidence>
<keyword evidence="5" id="KW-1185">Reference proteome</keyword>
<evidence type="ECO:0000313" key="6">
    <source>
        <dbReference type="WBParaSite" id="SSLN_0000758801-mRNA-1"/>
    </source>
</evidence>
<keyword evidence="1" id="KW-0479">Metal-binding</keyword>
<reference evidence="4 5" key="2">
    <citation type="submission" date="2018-11" db="EMBL/GenBank/DDBJ databases">
        <authorList>
            <consortium name="Pathogen Informatics"/>
        </authorList>
    </citation>
    <scope>NUCLEOTIDE SEQUENCE [LARGE SCALE GENOMIC DNA]</scope>
    <source>
        <strain evidence="4 5">NST_G2</strain>
    </source>
</reference>
<feature type="compositionally biased region" description="Low complexity" evidence="2">
    <location>
        <begin position="163"/>
        <end position="180"/>
    </location>
</feature>